<feature type="region of interest" description="Disordered" evidence="4">
    <location>
        <begin position="930"/>
        <end position="949"/>
    </location>
</feature>
<dbReference type="EMBL" id="CAXITT010000285">
    <property type="protein sequence ID" value="CAL1538101.1"/>
    <property type="molecule type" value="Genomic_DNA"/>
</dbReference>
<evidence type="ECO:0000313" key="6">
    <source>
        <dbReference type="Proteomes" id="UP001497497"/>
    </source>
</evidence>
<name>A0AAV2HX47_LYMST</name>
<feature type="compositionally biased region" description="Polar residues" evidence="4">
    <location>
        <begin position="1"/>
        <end position="11"/>
    </location>
</feature>
<dbReference type="Gene3D" id="2.130.10.10">
    <property type="entry name" value="YVTN repeat-like/Quinoprotein amine dehydrogenase"/>
    <property type="match status" value="4"/>
</dbReference>
<evidence type="ECO:0000256" key="4">
    <source>
        <dbReference type="SAM" id="MobiDB-lite"/>
    </source>
</evidence>
<evidence type="ECO:0000256" key="1">
    <source>
        <dbReference type="ARBA" id="ARBA00022574"/>
    </source>
</evidence>
<dbReference type="PRINTS" id="PR00320">
    <property type="entry name" value="GPROTEINBRPT"/>
</dbReference>
<dbReference type="InterPro" id="IPR011992">
    <property type="entry name" value="EF-hand-dom_pair"/>
</dbReference>
<dbReference type="PROSITE" id="PS00678">
    <property type="entry name" value="WD_REPEATS_1"/>
    <property type="match status" value="4"/>
</dbReference>
<accession>A0AAV2HX47</accession>
<dbReference type="Proteomes" id="UP001497497">
    <property type="component" value="Unassembled WGS sequence"/>
</dbReference>
<gene>
    <name evidence="5" type="ORF">GSLYS_00011922001</name>
</gene>
<feature type="repeat" description="WD" evidence="3">
    <location>
        <begin position="667"/>
        <end position="689"/>
    </location>
</feature>
<feature type="repeat" description="WD" evidence="3">
    <location>
        <begin position="565"/>
        <end position="592"/>
    </location>
</feature>
<keyword evidence="1 3" id="KW-0853">WD repeat</keyword>
<dbReference type="InterPro" id="IPR019775">
    <property type="entry name" value="WD40_repeat_CS"/>
</dbReference>
<comment type="caution">
    <text evidence="5">The sequence shown here is derived from an EMBL/GenBank/DDBJ whole genome shotgun (WGS) entry which is preliminary data.</text>
</comment>
<dbReference type="InterPro" id="IPR051242">
    <property type="entry name" value="WD-EF-hand_domain"/>
</dbReference>
<sequence>MSAIFTTSTAAQDPGIGPMKSEEVKERKSIPMEGKLENRLTMKDLERLRSSFMIQGDGYENKLSLSKDQFGEALSLLLKKGTREEYAELFDKIDVAREGTVDWDSLASHMLLEFYERDDRVKSTQVPQWKDIKVLPSPHKEIVQRVAFLKNTNRYVAISKEGCVSMWGADLKPQRSIKTGTDACRMRDVWVTHFAPLQNLNKIALAFTSKEIAIYDLSSKLEFSCQYKVQGLKFTPLCLDYWYNPNNVNDAILVWGDVGGYVNILFFNSANIALFERPPAPPGEKQEPCLNIQLQDIVSGKYKNAAFAKYEAHNENGKGEWVRGVHYSHYLECFISCATTTTNAMVIGWLVKHTSVNQNVKILKGGQVPKKEIQKKFEFNISQGVNAFGYSETLNLIATAGVNNHVCLWNPYVVSKPNGVLRGHMASVVQVQFMTSRNQLISFSKDKVLRIWDVQLQVCIQRLAGMFPKGPEVPTMLFFDDGKERTGQERNRLFITFSYQITLMEMKTEIKDRVVSHERPVVTAIYNSLYNQVISVCQAGTLIMWFVDTGQKVKQFNNAHGISEVTCMTQDHTETRLFTGSIDGTVKVWDFNGHCYHTLECAGGQPADIGQVLMLKRSVVVVGWAKTLAIFRNSAFKEFHVQPADWKGGQEHVEDILCCAFCAPTTLATGSYDGEIVIWNTNSEHASRHCAQRSRRGLKSRGRTFINSMNKELSLPAQEGTRLSLQSTKFPELSKSRVSIVAEDKTKLRSALGRRSATRQSVSQGSSEDQNEFGWAVVRLAFLDNRQGNSASGGGNLVSCGGNGWVRFWNSTKGTLIAEFVAHPNAGSIIMATDPKNNLIATADVDGFIKVWDIENYGLSHVDEPITEPPPLKSHFQPHQDQINSLEMFERQERLLIVSTSSDCSVALWDIYGNRIGIFGQEEHWKIESHQPTLEVENGPKDEKTEDDTDQVIERDADIQWEPDELAITDPLHYRINTWETTVLGKDYKNLRVQKRERRQPGTIPDLPYLHWERTGAPPAGPYSALDTKELNPLMHIVKPDPDKYFHKGPEGSELSDTKLPVLAETLTTAFDEKSLFPSYILDFEKKMKNYHSIVLNQSQPKNKSGKSGIQNNSVPVLQPGRAKSPGSGRKTLHTSGSVGIKLRPLVSSRTNSITTSLAGE</sequence>
<feature type="region of interest" description="Disordered" evidence="4">
    <location>
        <begin position="1099"/>
        <end position="1140"/>
    </location>
</feature>
<reference evidence="5 6" key="1">
    <citation type="submission" date="2024-04" db="EMBL/GenBank/DDBJ databases">
        <authorList>
            <consortium name="Genoscope - CEA"/>
            <person name="William W."/>
        </authorList>
    </citation>
    <scope>NUCLEOTIDE SEQUENCE [LARGE SCALE GENOMIC DNA]</scope>
</reference>
<dbReference type="PROSITE" id="PS50082">
    <property type="entry name" value="WD_REPEATS_2"/>
    <property type="match status" value="5"/>
</dbReference>
<organism evidence="5 6">
    <name type="scientific">Lymnaea stagnalis</name>
    <name type="common">Great pond snail</name>
    <name type="synonym">Helix stagnalis</name>
    <dbReference type="NCBI Taxonomy" id="6523"/>
    <lineage>
        <taxon>Eukaryota</taxon>
        <taxon>Metazoa</taxon>
        <taxon>Spiralia</taxon>
        <taxon>Lophotrochozoa</taxon>
        <taxon>Mollusca</taxon>
        <taxon>Gastropoda</taxon>
        <taxon>Heterobranchia</taxon>
        <taxon>Euthyneura</taxon>
        <taxon>Panpulmonata</taxon>
        <taxon>Hygrophila</taxon>
        <taxon>Lymnaeoidea</taxon>
        <taxon>Lymnaeidae</taxon>
        <taxon>Lymnaea</taxon>
    </lineage>
</organism>
<feature type="repeat" description="WD" evidence="3">
    <location>
        <begin position="876"/>
        <end position="911"/>
    </location>
</feature>
<dbReference type="InterPro" id="IPR001680">
    <property type="entry name" value="WD40_rpt"/>
</dbReference>
<dbReference type="PROSITE" id="PS50294">
    <property type="entry name" value="WD_REPEATS_REGION"/>
    <property type="match status" value="1"/>
</dbReference>
<dbReference type="SUPFAM" id="SSF50978">
    <property type="entry name" value="WD40 repeat-like"/>
    <property type="match status" value="2"/>
</dbReference>
<dbReference type="InterPro" id="IPR036322">
    <property type="entry name" value="WD40_repeat_dom_sf"/>
</dbReference>
<evidence type="ECO:0000313" key="5">
    <source>
        <dbReference type="EMBL" id="CAL1538101.1"/>
    </source>
</evidence>
<protein>
    <recommendedName>
        <fullName evidence="7">WD repeat-containing protein 49</fullName>
    </recommendedName>
</protein>
<dbReference type="InterPro" id="IPR015943">
    <property type="entry name" value="WD40/YVTN_repeat-like_dom_sf"/>
</dbReference>
<dbReference type="Pfam" id="PF00400">
    <property type="entry name" value="WD40"/>
    <property type="match status" value="5"/>
</dbReference>
<evidence type="ECO:0000256" key="2">
    <source>
        <dbReference type="ARBA" id="ARBA00022737"/>
    </source>
</evidence>
<evidence type="ECO:0000256" key="3">
    <source>
        <dbReference type="PROSITE-ProRule" id="PRU00221"/>
    </source>
</evidence>
<dbReference type="PANTHER" id="PTHR44324">
    <property type="entry name" value="WD40 REPEAT DOMAIN 95"/>
    <property type="match status" value="1"/>
</dbReference>
<keyword evidence="6" id="KW-1185">Reference proteome</keyword>
<feature type="repeat" description="WD" evidence="3">
    <location>
        <begin position="831"/>
        <end position="856"/>
    </location>
</feature>
<dbReference type="InterPro" id="IPR020472">
    <property type="entry name" value="WD40_PAC1"/>
</dbReference>
<feature type="region of interest" description="Disordered" evidence="4">
    <location>
        <begin position="1"/>
        <end position="28"/>
    </location>
</feature>
<dbReference type="SUPFAM" id="SSF47473">
    <property type="entry name" value="EF-hand"/>
    <property type="match status" value="1"/>
</dbReference>
<evidence type="ECO:0008006" key="7">
    <source>
        <dbReference type="Google" id="ProtNLM"/>
    </source>
</evidence>
<keyword evidence="2" id="KW-0677">Repeat</keyword>
<dbReference type="AlphaFoldDB" id="A0AAV2HX47"/>
<feature type="compositionally biased region" description="Polar residues" evidence="4">
    <location>
        <begin position="1099"/>
        <end position="1116"/>
    </location>
</feature>
<proteinExistence type="predicted"/>
<feature type="repeat" description="WD" evidence="3">
    <location>
        <begin position="421"/>
        <end position="455"/>
    </location>
</feature>
<dbReference type="PANTHER" id="PTHR44324:SF1">
    <property type="entry name" value="WD REPEAT-CONTAINING PROTEIN 49"/>
    <property type="match status" value="1"/>
</dbReference>
<dbReference type="SMART" id="SM00320">
    <property type="entry name" value="WD40"/>
    <property type="match status" value="9"/>
</dbReference>